<protein>
    <recommendedName>
        <fullName evidence="3">Rho termination factor N-terminal domain-containing protein</fullName>
    </recommendedName>
</protein>
<evidence type="ECO:0000313" key="2">
    <source>
        <dbReference type="Proteomes" id="UP000507470"/>
    </source>
</evidence>
<keyword evidence="2" id="KW-1185">Reference proteome</keyword>
<accession>A0A6J8E4N8</accession>
<evidence type="ECO:0008006" key="3">
    <source>
        <dbReference type="Google" id="ProtNLM"/>
    </source>
</evidence>
<name>A0A6J8E4N8_MYTCO</name>
<reference evidence="1 2" key="1">
    <citation type="submission" date="2020-06" db="EMBL/GenBank/DDBJ databases">
        <authorList>
            <person name="Li R."/>
            <person name="Bekaert M."/>
        </authorList>
    </citation>
    <scope>NUCLEOTIDE SEQUENCE [LARGE SCALE GENOMIC DNA]</scope>
    <source>
        <strain evidence="2">wild</strain>
    </source>
</reference>
<proteinExistence type="predicted"/>
<evidence type="ECO:0000313" key="1">
    <source>
        <dbReference type="EMBL" id="CAC5415048.1"/>
    </source>
</evidence>
<sequence length="161" mass="18720">MNTIVVETAKQLRSMAKHAGLKRYFRMKKEQLLELIETKTEHVFKRIPKPGTKKEIMIEAKQHGLKGISRLPKNQLLTKVDTDEKYILFTKRIQVGEYTSKKDGEKKPLYQHLRSVDSVKFMSTSLEKLIEAILREGFKNMEKVFGDLPLDPELYKVNPST</sequence>
<organism evidence="1 2">
    <name type="scientific">Mytilus coruscus</name>
    <name type="common">Sea mussel</name>
    <dbReference type="NCBI Taxonomy" id="42192"/>
    <lineage>
        <taxon>Eukaryota</taxon>
        <taxon>Metazoa</taxon>
        <taxon>Spiralia</taxon>
        <taxon>Lophotrochozoa</taxon>
        <taxon>Mollusca</taxon>
        <taxon>Bivalvia</taxon>
        <taxon>Autobranchia</taxon>
        <taxon>Pteriomorphia</taxon>
        <taxon>Mytilida</taxon>
        <taxon>Mytiloidea</taxon>
        <taxon>Mytilidae</taxon>
        <taxon>Mytilinae</taxon>
        <taxon>Mytilus</taxon>
    </lineage>
</organism>
<dbReference type="Proteomes" id="UP000507470">
    <property type="component" value="Unassembled WGS sequence"/>
</dbReference>
<dbReference type="AlphaFoldDB" id="A0A6J8E4N8"/>
<gene>
    <name evidence="1" type="ORF">MCOR_47772</name>
</gene>
<dbReference type="EMBL" id="CACVKT020008376">
    <property type="protein sequence ID" value="CAC5415048.1"/>
    <property type="molecule type" value="Genomic_DNA"/>
</dbReference>